<comment type="catalytic activity">
    <reaction evidence="7 8">
        <text>CMP + ATP = CDP + ADP</text>
        <dbReference type="Rhea" id="RHEA:11600"/>
        <dbReference type="ChEBI" id="CHEBI:30616"/>
        <dbReference type="ChEBI" id="CHEBI:58069"/>
        <dbReference type="ChEBI" id="CHEBI:60377"/>
        <dbReference type="ChEBI" id="CHEBI:456216"/>
        <dbReference type="EC" id="2.7.4.25"/>
    </reaction>
</comment>
<evidence type="ECO:0000256" key="1">
    <source>
        <dbReference type="ARBA" id="ARBA00009427"/>
    </source>
</evidence>
<keyword evidence="4 8" id="KW-0418">Kinase</keyword>
<dbReference type="GO" id="GO:0015949">
    <property type="term" value="P:nucleobase-containing small molecule interconversion"/>
    <property type="evidence" value="ECO:0007669"/>
    <property type="project" value="TreeGrafter"/>
</dbReference>
<name>A0A0F6CK52_MYCGL</name>
<proteinExistence type="inferred from homology"/>
<evidence type="ECO:0000256" key="7">
    <source>
        <dbReference type="ARBA" id="ARBA00048478"/>
    </source>
</evidence>
<evidence type="ECO:0000256" key="6">
    <source>
        <dbReference type="ARBA" id="ARBA00047615"/>
    </source>
</evidence>
<keyword evidence="8" id="KW-0963">Cytoplasm</keyword>
<dbReference type="CDD" id="cd02020">
    <property type="entry name" value="CMPK"/>
    <property type="match status" value="1"/>
</dbReference>
<feature type="domain" description="Cytidylate kinase" evidence="9">
    <location>
        <begin position="10"/>
        <end position="216"/>
    </location>
</feature>
<dbReference type="EC" id="2.7.4.25" evidence="8"/>
<protein>
    <recommendedName>
        <fullName evidence="8">Cytidylate kinase</fullName>
        <shortName evidence="8">CK</shortName>
        <ecNumber evidence="8">2.7.4.25</ecNumber>
    </recommendedName>
    <alternativeName>
        <fullName evidence="8">Cytidine monophosphate kinase</fullName>
        <shortName evidence="8">CMP kinase</shortName>
    </alternativeName>
</protein>
<gene>
    <name evidence="8" type="primary">cmk</name>
    <name evidence="10" type="ORF">GCW_00895</name>
</gene>
<keyword evidence="3 8" id="KW-0547">Nucleotide-binding</keyword>
<dbReference type="eggNOG" id="COG0283">
    <property type="taxonomic scope" value="Bacteria"/>
</dbReference>
<dbReference type="PANTHER" id="PTHR21299">
    <property type="entry name" value="CYTIDYLATE KINASE/PANTOATE-BETA-ALANINE LIGASE"/>
    <property type="match status" value="1"/>
</dbReference>
<feature type="binding site" evidence="8">
    <location>
        <begin position="14"/>
        <end position="22"/>
    </location>
    <ligand>
        <name>ATP</name>
        <dbReference type="ChEBI" id="CHEBI:30616"/>
    </ligand>
</feature>
<evidence type="ECO:0000259" key="9">
    <source>
        <dbReference type="Pfam" id="PF02224"/>
    </source>
</evidence>
<reference evidence="10 11" key="1">
    <citation type="journal article" date="2011" name="PLoS ONE">
        <title>Core proteome of the minimal cell: comparative proteomics of three mollicute species.</title>
        <authorList>
            <person name="Fisunov G.Y."/>
            <person name="Alexeev D.G."/>
            <person name="Bazaleev N.A."/>
            <person name="Ladygina V.G."/>
            <person name="Galyamina M.A."/>
            <person name="Kondratov I.G."/>
            <person name="Zhukova N.A."/>
            <person name="Serebryakova M.V."/>
            <person name="Demina I.A."/>
            <person name="Govorun V.M."/>
        </authorList>
    </citation>
    <scope>NUCLEOTIDE SEQUENCE [LARGE SCALE GENOMIC DNA]</scope>
    <source>
        <strain evidence="10 11">S6</strain>
    </source>
</reference>
<evidence type="ECO:0000313" key="10">
    <source>
        <dbReference type="EMBL" id="AHB99474.1"/>
    </source>
</evidence>
<dbReference type="InterPro" id="IPR011994">
    <property type="entry name" value="Cytidylate_kinase_dom"/>
</dbReference>
<organism evidence="10 11">
    <name type="scientific">Mycoplasmoides gallisepticum S6</name>
    <dbReference type="NCBI Taxonomy" id="1006581"/>
    <lineage>
        <taxon>Bacteria</taxon>
        <taxon>Bacillati</taxon>
        <taxon>Mycoplasmatota</taxon>
        <taxon>Mycoplasmoidales</taxon>
        <taxon>Mycoplasmoidaceae</taxon>
        <taxon>Mycoplasmoides</taxon>
    </lineage>
</organism>
<evidence type="ECO:0000256" key="8">
    <source>
        <dbReference type="HAMAP-Rule" id="MF_00238"/>
    </source>
</evidence>
<comment type="similarity">
    <text evidence="1 8">Belongs to the cytidylate kinase family. Type 1 subfamily.</text>
</comment>
<dbReference type="GO" id="GO:0005829">
    <property type="term" value="C:cytosol"/>
    <property type="evidence" value="ECO:0007669"/>
    <property type="project" value="TreeGrafter"/>
</dbReference>
<comment type="catalytic activity">
    <reaction evidence="6 8">
        <text>dCMP + ATP = dCDP + ADP</text>
        <dbReference type="Rhea" id="RHEA:25094"/>
        <dbReference type="ChEBI" id="CHEBI:30616"/>
        <dbReference type="ChEBI" id="CHEBI:57566"/>
        <dbReference type="ChEBI" id="CHEBI:58593"/>
        <dbReference type="ChEBI" id="CHEBI:456216"/>
        <dbReference type="EC" id="2.7.4.25"/>
    </reaction>
</comment>
<dbReference type="GO" id="GO:0005524">
    <property type="term" value="F:ATP binding"/>
    <property type="evidence" value="ECO:0007669"/>
    <property type="project" value="UniProtKB-UniRule"/>
</dbReference>
<dbReference type="AlphaFoldDB" id="A0A0F6CK52"/>
<evidence type="ECO:0000313" key="11">
    <source>
        <dbReference type="Proteomes" id="UP000018735"/>
    </source>
</evidence>
<dbReference type="HAMAP" id="MF_00238">
    <property type="entry name" value="Cytidyl_kinase_type1"/>
    <property type="match status" value="1"/>
</dbReference>
<dbReference type="Gene3D" id="3.40.50.300">
    <property type="entry name" value="P-loop containing nucleotide triphosphate hydrolases"/>
    <property type="match status" value="1"/>
</dbReference>
<evidence type="ECO:0000256" key="3">
    <source>
        <dbReference type="ARBA" id="ARBA00022741"/>
    </source>
</evidence>
<evidence type="ECO:0000256" key="5">
    <source>
        <dbReference type="ARBA" id="ARBA00022840"/>
    </source>
</evidence>
<dbReference type="InterPro" id="IPR027417">
    <property type="entry name" value="P-loop_NTPase"/>
</dbReference>
<dbReference type="InterPro" id="IPR003136">
    <property type="entry name" value="Cytidylate_kin"/>
</dbReference>
<dbReference type="KEGG" id="mgz:GCW_00895"/>
<dbReference type="HOGENOM" id="CLU_079959_0_2_14"/>
<accession>A0A0F6CK52</accession>
<evidence type="ECO:0000256" key="2">
    <source>
        <dbReference type="ARBA" id="ARBA00022679"/>
    </source>
</evidence>
<dbReference type="Proteomes" id="UP000018735">
    <property type="component" value="Chromosome"/>
</dbReference>
<keyword evidence="2 8" id="KW-0808">Transferase</keyword>
<dbReference type="Pfam" id="PF02224">
    <property type="entry name" value="Cytidylate_kin"/>
    <property type="match status" value="1"/>
</dbReference>
<sequence>MTKQINSQQIAIDGPAGSGKSTVAKLVAQRLGFYYLSTGKIFRAFYYLIKENNWSIDQLISNFNKYECAFNGDQVVINKENISQLLNDPTISKGASEIAQDPKIRAYALSLQQDYANKKPVVMDGRDITSVVLPNAILKVFLTASAQQRAIRRIKQLNLELNKATLEQFTNEIQQRDDNDTNRKLAPLMIVKDAIVIDSDQLSIKQVVDKIISLYKQRLGVNYA</sequence>
<dbReference type="RefSeq" id="WP_011883906.1">
    <property type="nucleotide sequence ID" value="NC_023030.2"/>
</dbReference>
<dbReference type="GO" id="GO:0036431">
    <property type="term" value="F:dCMP kinase activity"/>
    <property type="evidence" value="ECO:0007669"/>
    <property type="project" value="InterPro"/>
</dbReference>
<dbReference type="GO" id="GO:0006220">
    <property type="term" value="P:pyrimidine nucleotide metabolic process"/>
    <property type="evidence" value="ECO:0007669"/>
    <property type="project" value="UniProtKB-UniRule"/>
</dbReference>
<dbReference type="EMBL" id="CP006916">
    <property type="protein sequence ID" value="AHB99474.1"/>
    <property type="molecule type" value="Genomic_DNA"/>
</dbReference>
<evidence type="ECO:0000256" key="4">
    <source>
        <dbReference type="ARBA" id="ARBA00022777"/>
    </source>
</evidence>
<dbReference type="GO" id="GO:0036430">
    <property type="term" value="F:CMP kinase activity"/>
    <property type="evidence" value="ECO:0007669"/>
    <property type="project" value="RHEA"/>
</dbReference>
<keyword evidence="5 8" id="KW-0067">ATP-binding</keyword>
<dbReference type="PANTHER" id="PTHR21299:SF2">
    <property type="entry name" value="CYTIDYLATE KINASE"/>
    <property type="match status" value="1"/>
</dbReference>
<dbReference type="NCBIfam" id="TIGR00017">
    <property type="entry name" value="cmk"/>
    <property type="match status" value="1"/>
</dbReference>
<comment type="subcellular location">
    <subcellularLocation>
        <location evidence="8">Cytoplasm</location>
    </subcellularLocation>
</comment>
<dbReference type="SUPFAM" id="SSF52540">
    <property type="entry name" value="P-loop containing nucleoside triphosphate hydrolases"/>
    <property type="match status" value="1"/>
</dbReference>